<feature type="compositionally biased region" description="Polar residues" evidence="1">
    <location>
        <begin position="1"/>
        <end position="10"/>
    </location>
</feature>
<evidence type="ECO:0000256" key="1">
    <source>
        <dbReference type="SAM" id="MobiDB-lite"/>
    </source>
</evidence>
<evidence type="ECO:0000313" key="2">
    <source>
        <dbReference type="EMBL" id="QOC58683.1"/>
    </source>
</evidence>
<proteinExistence type="predicted"/>
<name>A0A7L7SQH9_9CAUD</name>
<evidence type="ECO:0000313" key="3">
    <source>
        <dbReference type="Proteomes" id="UP000547240"/>
    </source>
</evidence>
<gene>
    <name evidence="2" type="primary">24</name>
    <name evidence="2" type="ORF">SEA_GILDA_24</name>
</gene>
<protein>
    <submittedName>
        <fullName evidence="2">Uncharacterized protein</fullName>
    </submittedName>
</protein>
<sequence length="122" mass="12671">MATNKTSPTAGETKAASEGTVPSGTVEPVIAVNGIEPDTTDPKSGVETTEEDIPKMSDLGGIRYVGIANVKTITKADLEILGVEEPKGDLIWDASNGKVVSTKEFNAATRDVLLGLPDFVVA</sequence>
<dbReference type="EMBL" id="MT818420">
    <property type="protein sequence ID" value="QOC58683.1"/>
    <property type="molecule type" value="Genomic_DNA"/>
</dbReference>
<accession>A0A7L7SQH9</accession>
<reference evidence="2 3" key="1">
    <citation type="submission" date="2020-07" db="EMBL/GenBank/DDBJ databases">
        <authorList>
            <person name="Alhawasli L."/>
            <person name="Almawiri N."/>
            <person name="Aoude A."/>
            <person name="Brown J."/>
            <person name="Cotton Z."/>
            <person name="Eady A."/>
            <person name="Harris J."/>
            <person name="Harris M."/>
            <person name="Iwu M."/>
            <person name="Ka N."/>
            <person name="Little K."/>
            <person name="Marben T."/>
            <person name="Proffett D."/>
            <person name="Robinson J."/>
            <person name="Sibert J."/>
            <person name="Webster R."/>
            <person name="Curtis N."/>
            <person name="Garlena R.A."/>
            <person name="Russell D.A."/>
            <person name="Pope W.H."/>
            <person name="Jacobs-Sera D."/>
            <person name="Hatfull G.F."/>
        </authorList>
    </citation>
    <scope>NUCLEOTIDE SEQUENCE [LARGE SCALE GENOMIC DNA]</scope>
</reference>
<organism evidence="2 3">
    <name type="scientific">Microbacterium phage Gilda</name>
    <dbReference type="NCBI Taxonomy" id="2772024"/>
    <lineage>
        <taxon>Viruses</taxon>
        <taxon>Duplodnaviria</taxon>
        <taxon>Heunggongvirae</taxon>
        <taxon>Uroviricota</taxon>
        <taxon>Caudoviricetes</taxon>
        <taxon>Krampusvirus</taxon>
        <taxon>Krampusvirus krampus</taxon>
    </lineage>
</organism>
<dbReference type="Proteomes" id="UP000547240">
    <property type="component" value="Segment"/>
</dbReference>
<feature type="region of interest" description="Disordered" evidence="1">
    <location>
        <begin position="1"/>
        <end position="54"/>
    </location>
</feature>